<dbReference type="GO" id="GO:0016628">
    <property type="term" value="F:oxidoreductase activity, acting on the CH-CH group of donors, NAD or NADP as acceptor"/>
    <property type="evidence" value="ECO:0007669"/>
    <property type="project" value="InterPro"/>
</dbReference>
<dbReference type="SUPFAM" id="SSF51905">
    <property type="entry name" value="FAD/NAD(P)-binding domain"/>
    <property type="match status" value="1"/>
</dbReference>
<comment type="cofactor">
    <cofactor evidence="8">
        <name>FAD</name>
        <dbReference type="ChEBI" id="CHEBI:57692"/>
    </cofactor>
    <text evidence="8">Binds 1 FAD per subunit.</text>
</comment>
<dbReference type="InterPro" id="IPR050407">
    <property type="entry name" value="Geranylgeranyl_reductase"/>
</dbReference>
<evidence type="ECO:0000256" key="8">
    <source>
        <dbReference type="HAMAP-Rule" id="MF_01287"/>
    </source>
</evidence>
<comment type="catalytic activity">
    <reaction evidence="8">
        <text>archaetidylserine + 8 AH2 = 2,3-bis-O-phytanyl-sn-glycero-3-phospho-L-serine + 8 A</text>
        <dbReference type="Rhea" id="RHEA:84215"/>
        <dbReference type="ChEBI" id="CHEBI:13193"/>
        <dbReference type="ChEBI" id="CHEBI:17499"/>
        <dbReference type="ChEBI" id="CHEBI:71517"/>
        <dbReference type="ChEBI" id="CHEBI:74853"/>
    </reaction>
</comment>
<dbReference type="InterPro" id="IPR011777">
    <property type="entry name" value="Geranylgeranyl_Rdtase_fam"/>
</dbReference>
<evidence type="ECO:0000313" key="10">
    <source>
        <dbReference type="EMBL" id="EJG06066.1"/>
    </source>
</evidence>
<dbReference type="PRINTS" id="PR00420">
    <property type="entry name" value="RNGMNOXGNASE"/>
</dbReference>
<keyword evidence="2 8" id="KW-0285">Flavoprotein</keyword>
<comment type="catalytic activity">
    <reaction evidence="8">
        <text>2,3-bis-O-(phytanyl)-sn-glycerol 1-phosphate + 8 oxidized 2[4Fe-4S]-[ferredoxin] = 2,3-bis-O-(geranylgeranyl)-sn-glycerol 1-phosphate + 8 reduced 2[4Fe-4S]-[ferredoxin] + 16 H(+)</text>
        <dbReference type="Rhea" id="RHEA:36159"/>
        <dbReference type="Rhea" id="RHEA-COMP:10002"/>
        <dbReference type="Rhea" id="RHEA-COMP:10004"/>
        <dbReference type="ChEBI" id="CHEBI:15378"/>
        <dbReference type="ChEBI" id="CHEBI:33722"/>
        <dbReference type="ChEBI" id="CHEBI:33723"/>
        <dbReference type="ChEBI" id="CHEBI:58837"/>
        <dbReference type="ChEBI" id="CHEBI:73125"/>
        <dbReference type="EC" id="1.3.7.11"/>
    </reaction>
</comment>
<dbReference type="EMBL" id="CM001555">
    <property type="protein sequence ID" value="EJG06066.1"/>
    <property type="molecule type" value="Genomic_DNA"/>
</dbReference>
<evidence type="ECO:0000256" key="4">
    <source>
        <dbReference type="ARBA" id="ARBA00023002"/>
    </source>
</evidence>
<comment type="caution">
    <text evidence="8">Lacks conserved residue(s) required for the propagation of feature annotation.</text>
</comment>
<dbReference type="GO" id="GO:0046474">
    <property type="term" value="P:glycerophospholipid biosynthetic process"/>
    <property type="evidence" value="ECO:0007669"/>
    <property type="project" value="UniProtKB-UniRule"/>
</dbReference>
<dbReference type="AlphaFoldDB" id="J0RX14"/>
<organism evidence="10 11">
    <name type="scientific">Methanofollis liminatans DSM 4140</name>
    <dbReference type="NCBI Taxonomy" id="28892"/>
    <lineage>
        <taxon>Archaea</taxon>
        <taxon>Methanobacteriati</taxon>
        <taxon>Methanobacteriota</taxon>
        <taxon>Stenosarchaea group</taxon>
        <taxon>Methanomicrobia</taxon>
        <taxon>Methanomicrobiales</taxon>
        <taxon>Methanomicrobiaceae</taxon>
        <taxon>Methanofollis</taxon>
    </lineage>
</organism>
<dbReference type="NCBIfam" id="TIGR02032">
    <property type="entry name" value="GG-red-SF"/>
    <property type="match status" value="1"/>
</dbReference>
<feature type="binding site" evidence="8">
    <location>
        <position position="15"/>
    </location>
    <ligand>
        <name>FAD</name>
        <dbReference type="ChEBI" id="CHEBI:57692"/>
    </ligand>
</feature>
<reference evidence="10 11" key="1">
    <citation type="submission" date="2011-08" db="EMBL/GenBank/DDBJ databases">
        <title>The complete genome of Methanofollis liminatans DSM 4140.</title>
        <authorList>
            <consortium name="US DOE Joint Genome Institute (JGI-PGF)"/>
            <person name="Lucas S."/>
            <person name="Han J."/>
            <person name="Lapidus A."/>
            <person name="Bruce D."/>
            <person name="Goodwin L."/>
            <person name="Pitluck S."/>
            <person name="Peters L."/>
            <person name="Kyrpides N."/>
            <person name="Mavromatis K."/>
            <person name="Ivanova N."/>
            <person name="Mikhailova N."/>
            <person name="Lu M."/>
            <person name="Detter J.C."/>
            <person name="Tapia R."/>
            <person name="Han C."/>
            <person name="Land M."/>
            <person name="Hauser L."/>
            <person name="Markowitz V."/>
            <person name="Cheng J.-F."/>
            <person name="Hugenholtz P."/>
            <person name="Woyke T."/>
            <person name="Wu D."/>
            <person name="Spring S."/>
            <person name="Schuler E."/>
            <person name="Brambilla E."/>
            <person name="Klenk H.-P."/>
            <person name="Eisen J.A."/>
        </authorList>
    </citation>
    <scope>NUCLEOTIDE SEQUENCE [LARGE SCALE GENOMIC DNA]</scope>
    <source>
        <strain evidence="10 11">DSM 4140</strain>
    </source>
</reference>
<dbReference type="Pfam" id="PF22578">
    <property type="entry name" value="GGR_cat"/>
    <property type="match status" value="1"/>
</dbReference>
<dbReference type="HAMAP" id="MF_01287">
    <property type="entry name" value="DGGGPL_reductase"/>
    <property type="match status" value="1"/>
</dbReference>
<dbReference type="GO" id="GO:0016636">
    <property type="term" value="F:oxidoreductase activity, acting on the CH-CH group of donors, iron-sulfur protein as acceptor"/>
    <property type="evidence" value="ECO:0007669"/>
    <property type="project" value="UniProtKB-UniRule"/>
</dbReference>
<comment type="catalytic activity">
    <reaction evidence="8">
        <text>CDP-2,3-bis-O-(geranylgeranyl)-sn-glycerol + 8 AH2 = CDP-2,3-bis-O-(phytanyl)-sn-glycerol + 8 A</text>
        <dbReference type="Rhea" id="RHEA:84207"/>
        <dbReference type="ChEBI" id="CHEBI:13193"/>
        <dbReference type="ChEBI" id="CHEBI:17499"/>
        <dbReference type="ChEBI" id="CHEBI:58838"/>
        <dbReference type="ChEBI" id="CHEBI:74004"/>
    </reaction>
</comment>
<keyword evidence="5 8" id="KW-0443">Lipid metabolism</keyword>
<accession>J0RX14</accession>
<evidence type="ECO:0000256" key="3">
    <source>
        <dbReference type="ARBA" id="ARBA00022827"/>
    </source>
</evidence>
<keyword evidence="3 8" id="KW-0274">FAD</keyword>
<dbReference type="PATRIC" id="fig|28892.9.peg.97"/>
<dbReference type="HOGENOM" id="CLU_024648_0_0_2"/>
<feature type="binding site" evidence="8">
    <location>
        <position position="290"/>
    </location>
    <ligand>
        <name>FAD</name>
        <dbReference type="ChEBI" id="CHEBI:57692"/>
    </ligand>
</feature>
<evidence type="ECO:0000259" key="9">
    <source>
        <dbReference type="Pfam" id="PF22578"/>
    </source>
</evidence>
<feature type="binding site" evidence="8">
    <location>
        <position position="291"/>
    </location>
    <ligand>
        <name>FAD</name>
        <dbReference type="ChEBI" id="CHEBI:57692"/>
    </ligand>
</feature>
<feature type="binding site" evidence="8">
    <location>
        <position position="278"/>
    </location>
    <ligand>
        <name>FAD</name>
        <dbReference type="ChEBI" id="CHEBI:57692"/>
    </ligand>
</feature>
<evidence type="ECO:0000256" key="2">
    <source>
        <dbReference type="ARBA" id="ARBA00022630"/>
    </source>
</evidence>
<keyword evidence="7 8" id="KW-1208">Phospholipid metabolism</keyword>
<keyword evidence="11" id="KW-1185">Reference proteome</keyword>
<dbReference type="Gene3D" id="3.50.50.60">
    <property type="entry name" value="FAD/NAD(P)-binding domain"/>
    <property type="match status" value="1"/>
</dbReference>
<comment type="similarity">
    <text evidence="8">Belongs to the geranylgeranyl reductase family. DGGGPL reductase subfamily.</text>
</comment>
<dbReference type="GO" id="GO:0050660">
    <property type="term" value="F:flavin adenine dinucleotide binding"/>
    <property type="evidence" value="ECO:0007669"/>
    <property type="project" value="UniProtKB-UniRule"/>
</dbReference>
<gene>
    <name evidence="10" type="ORF">Metli_0088</name>
</gene>
<dbReference type="PANTHER" id="PTHR42685">
    <property type="entry name" value="GERANYLGERANYL DIPHOSPHATE REDUCTASE"/>
    <property type="match status" value="1"/>
</dbReference>
<comment type="function">
    <text evidence="8">Is involved in the reduction of 2,3-digeranylgeranylglycerophospholipids (unsaturated archaeols) into 2,3-diphytanylglycerophospholipids (saturated archaeols) in the biosynthesis of archaeal membrane lipids. Catalyzes the formation of archaetidic acid (2,3-di-O-phytanyl-sn-glyceryl phosphate) from 2,3-di-O-geranylgeranylglyceryl phosphate (DGGGP) via the hydrogenation of each double bond of the isoprenoid chains. Is also probably able to reduce double bonds of geranyl groups in CDP-2,3-bis-O-(geranylgeranyl)-sn-glycerol and archaetidylserine, thus acting at various stages in the biosynthesis of archaeal membrane lipids.</text>
</comment>
<comment type="pathway">
    <text evidence="8">Membrane lipid metabolism; glycerophospholipid metabolism.</text>
</comment>
<feature type="domain" description="Digeranylgeranylglycerophospholipid reductase catalytic" evidence="9">
    <location>
        <begin position="174"/>
        <end position="258"/>
    </location>
</feature>
<comment type="miscellaneous">
    <text evidence="8">Reduction reaction proceeds via syn addition of hydrogen for double bonds.</text>
</comment>
<evidence type="ECO:0000256" key="5">
    <source>
        <dbReference type="ARBA" id="ARBA00023098"/>
    </source>
</evidence>
<dbReference type="Proteomes" id="UP000005095">
    <property type="component" value="Chromosome"/>
</dbReference>
<keyword evidence="4 8" id="KW-0560">Oxidoreductase</keyword>
<dbReference type="EC" id="1.3.7.11" evidence="8"/>
<name>J0RX14_9EURY</name>
<feature type="binding site" evidence="8">
    <location>
        <position position="99"/>
    </location>
    <ligand>
        <name>FAD</name>
        <dbReference type="ChEBI" id="CHEBI:57692"/>
    </ligand>
</feature>
<dbReference type="UniPathway" id="UPA00940"/>
<keyword evidence="1 8" id="KW-0444">Lipid biosynthesis</keyword>
<proteinExistence type="inferred from homology"/>
<feature type="binding site" evidence="8">
    <location>
        <position position="46"/>
    </location>
    <ligand>
        <name>FAD</name>
        <dbReference type="ChEBI" id="CHEBI:57692"/>
    </ligand>
</feature>
<dbReference type="Gene3D" id="3.30.9.10">
    <property type="entry name" value="D-Amino Acid Oxidase, subunit A, domain 2"/>
    <property type="match status" value="1"/>
</dbReference>
<dbReference type="Pfam" id="PF12831">
    <property type="entry name" value="FAD_oxidored"/>
    <property type="match status" value="1"/>
</dbReference>
<evidence type="ECO:0000256" key="1">
    <source>
        <dbReference type="ARBA" id="ARBA00022516"/>
    </source>
</evidence>
<keyword evidence="6 8" id="KW-0594">Phospholipid biosynthesis</keyword>
<sequence length="407" mass="43553">MNTGYDVLVIGGGPGGAIAARTAAEQGLRTCLIEKRPAIGTPVRCAEGICKHELSEFIEPDYKWISAEISQAGIVSPDQTMMVLDSSIAGSKVGYVLERKIFDRALVNQAAAAGADIFVKTSAKAPIITDGVIRGARIDGGVSHIQADVVIAADGVESQFARRCGIDTSVKPGDMMSCAQYLLSNIDINPAMNVFHFGNTIAPGGYIWIFPKGERSANVGVGIAGSKSGEHHRAKDYLDAFVKEKFPDGKTLELIAGGIPVSRPLATTVSDGLMIVGDAARVADPLTGGGIYNSMFTGRLAGETAVECIAKGDCSKNALSSYDKKWRVSPMGQGLNLNYKIKEFLYALSDEKLNKLMQSATRLNLKEFSVLNIVKELALNNPGLLWDMREIIPELYHPPHHEKSGIS</sequence>
<dbReference type="InterPro" id="IPR023590">
    <property type="entry name" value="DGGGPL_reductase"/>
</dbReference>
<dbReference type="RefSeq" id="WP_004037066.1">
    <property type="nucleotide sequence ID" value="NZ_CM001555.1"/>
</dbReference>
<dbReference type="PANTHER" id="PTHR42685:SF18">
    <property type="entry name" value="DIGERANYLGERANYLGLYCEROPHOSPHOLIPID REDUCTASE"/>
    <property type="match status" value="1"/>
</dbReference>
<feature type="binding site" evidence="8">
    <location>
        <position position="34"/>
    </location>
    <ligand>
        <name>FAD</name>
        <dbReference type="ChEBI" id="CHEBI:57692"/>
    </ligand>
</feature>
<dbReference type="OrthoDB" id="6062at2157"/>
<feature type="binding site" evidence="8">
    <location>
        <position position="48"/>
    </location>
    <ligand>
        <name>FAD</name>
        <dbReference type="ChEBI" id="CHEBI:57692"/>
    </ligand>
</feature>
<dbReference type="InterPro" id="IPR054715">
    <property type="entry name" value="GGR_cat"/>
</dbReference>
<evidence type="ECO:0000256" key="7">
    <source>
        <dbReference type="ARBA" id="ARBA00023264"/>
    </source>
</evidence>
<protein>
    <recommendedName>
        <fullName evidence="8">Digeranylgeranylglycerophospholipid reductase</fullName>
        <shortName evidence="8">DGGGPL reductase</shortName>
        <ecNumber evidence="8">1.3.7.11</ecNumber>
    </recommendedName>
    <alternativeName>
        <fullName evidence="8">2,3-bis-O-geranylgeranylglyceryl phosphate reductase</fullName>
    </alternativeName>
    <alternativeName>
        <fullName evidence="8">Geranylgeranyl reductase</fullName>
        <shortName evidence="8">GGR</shortName>
    </alternativeName>
</protein>
<dbReference type="InterPro" id="IPR036188">
    <property type="entry name" value="FAD/NAD-bd_sf"/>
</dbReference>
<comment type="catalytic activity">
    <reaction evidence="8">
        <text>a 2,3-bis-O-phytanyl-sn-glycerol 1-phospholipid + 8 oxidized 2[4Fe-4S]-[ferredoxin] = a 2,3-bis-O-(geranylgeranyl)-sn-glycerol 1-phospholipid + 8 reduced 2[4Fe-4S]-[ferredoxin] + 16 H(+)</text>
        <dbReference type="Rhea" id="RHEA:54324"/>
        <dbReference type="Rhea" id="RHEA-COMP:10002"/>
        <dbReference type="Rhea" id="RHEA-COMP:10004"/>
        <dbReference type="ChEBI" id="CHEBI:15378"/>
        <dbReference type="ChEBI" id="CHEBI:33722"/>
        <dbReference type="ChEBI" id="CHEBI:33723"/>
        <dbReference type="ChEBI" id="CHEBI:138139"/>
        <dbReference type="ChEBI" id="CHEBI:138140"/>
        <dbReference type="EC" id="1.3.7.11"/>
    </reaction>
</comment>
<feature type="binding site" evidence="8">
    <location>
        <position position="45"/>
    </location>
    <ligand>
        <name>FAD</name>
        <dbReference type="ChEBI" id="CHEBI:57692"/>
    </ligand>
</feature>
<feature type="binding site" evidence="8">
    <location>
        <position position="370"/>
    </location>
    <ligand>
        <name>a 2,3-bis-O-(geranylgeranyl)-sn-glycerol 1-phospholipid</name>
        <dbReference type="ChEBI" id="CHEBI:138140"/>
    </ligand>
</feature>
<dbReference type="STRING" id="28892.Metli_0088"/>
<evidence type="ECO:0000256" key="6">
    <source>
        <dbReference type="ARBA" id="ARBA00023209"/>
    </source>
</evidence>
<dbReference type="GO" id="GO:0046467">
    <property type="term" value="P:membrane lipid biosynthetic process"/>
    <property type="evidence" value="ECO:0007669"/>
    <property type="project" value="InterPro"/>
</dbReference>
<dbReference type="GO" id="GO:0016020">
    <property type="term" value="C:membrane"/>
    <property type="evidence" value="ECO:0007669"/>
    <property type="project" value="GOC"/>
</dbReference>
<evidence type="ECO:0000313" key="11">
    <source>
        <dbReference type="Proteomes" id="UP000005095"/>
    </source>
</evidence>
<dbReference type="GO" id="GO:0045550">
    <property type="term" value="F:geranylgeranyl reductase activity"/>
    <property type="evidence" value="ECO:0007669"/>
    <property type="project" value="InterPro"/>
</dbReference>
<comment type="catalytic activity">
    <reaction evidence="8">
        <text>a 2,3-bis-O-phytanyl-sn-glycerol 1-phospholipid + 8 A = a 2,3-bis-O-(geranylgeranyl)-sn-glycerol 1-phospholipid + 8 AH2</text>
        <dbReference type="Rhea" id="RHEA:64376"/>
        <dbReference type="ChEBI" id="CHEBI:13193"/>
        <dbReference type="ChEBI" id="CHEBI:17499"/>
        <dbReference type="ChEBI" id="CHEBI:138139"/>
        <dbReference type="ChEBI" id="CHEBI:138140"/>
    </reaction>
</comment>
<feature type="binding site" evidence="8">
    <location>
        <position position="123"/>
    </location>
    <ligand>
        <name>FAD</name>
        <dbReference type="ChEBI" id="CHEBI:57692"/>
    </ligand>
</feature>